<keyword evidence="1" id="KW-0812">Transmembrane</keyword>
<evidence type="ECO:0000313" key="2">
    <source>
        <dbReference type="EMBL" id="MBL0745219.1"/>
    </source>
</evidence>
<dbReference type="EMBL" id="JAERRB010000015">
    <property type="protein sequence ID" value="MBL0745219.1"/>
    <property type="molecule type" value="Genomic_DNA"/>
</dbReference>
<organism evidence="2 3">
    <name type="scientific">Chryseolinea lacunae</name>
    <dbReference type="NCBI Taxonomy" id="2801331"/>
    <lineage>
        <taxon>Bacteria</taxon>
        <taxon>Pseudomonadati</taxon>
        <taxon>Bacteroidota</taxon>
        <taxon>Cytophagia</taxon>
        <taxon>Cytophagales</taxon>
        <taxon>Fulvivirgaceae</taxon>
        <taxon>Chryseolinea</taxon>
    </lineage>
</organism>
<evidence type="ECO:0000256" key="1">
    <source>
        <dbReference type="SAM" id="Phobius"/>
    </source>
</evidence>
<name>A0ABS1L0P6_9BACT</name>
<proteinExistence type="predicted"/>
<gene>
    <name evidence="2" type="ORF">JI741_28575</name>
</gene>
<keyword evidence="3" id="KW-1185">Reference proteome</keyword>
<evidence type="ECO:0000313" key="3">
    <source>
        <dbReference type="Proteomes" id="UP000613030"/>
    </source>
</evidence>
<keyword evidence="1" id="KW-1133">Transmembrane helix</keyword>
<reference evidence="2 3" key="1">
    <citation type="submission" date="2021-01" db="EMBL/GenBank/DDBJ databases">
        <title>Chryseolinea sp. Jin1 Genome sequencing and assembly.</title>
        <authorList>
            <person name="Kim I."/>
        </authorList>
    </citation>
    <scope>NUCLEOTIDE SEQUENCE [LARGE SCALE GENOMIC DNA]</scope>
    <source>
        <strain evidence="2 3">Jin1</strain>
    </source>
</reference>
<comment type="caution">
    <text evidence="2">The sequence shown here is derived from an EMBL/GenBank/DDBJ whole genome shotgun (WGS) entry which is preliminary data.</text>
</comment>
<dbReference type="Proteomes" id="UP000613030">
    <property type="component" value="Unassembled WGS sequence"/>
</dbReference>
<accession>A0ABS1L0P6</accession>
<dbReference type="RefSeq" id="WP_202015545.1">
    <property type="nucleotide sequence ID" value="NZ_JAERRB010000015.1"/>
</dbReference>
<sequence>MSHYLLETGEFGITDHGIHLLRSGFNYKTIRWSQINAMRFEKRKELYNWWIILLIGTILVGVGTYLSFRTFDILANKEHAERYVKMMLFLLIPCVGIYFIYNSLRTGIVVNITYASSKKEMFPLRKLISENRLTEFKSFATEKLGAKVTL</sequence>
<feature type="transmembrane region" description="Helical" evidence="1">
    <location>
        <begin position="83"/>
        <end position="101"/>
    </location>
</feature>
<protein>
    <submittedName>
        <fullName evidence="2">Uncharacterized protein</fullName>
    </submittedName>
</protein>
<feature type="transmembrane region" description="Helical" evidence="1">
    <location>
        <begin position="46"/>
        <end position="68"/>
    </location>
</feature>
<keyword evidence="1" id="KW-0472">Membrane</keyword>